<reference evidence="1" key="2">
    <citation type="journal article" date="2015" name="Data Brief">
        <title>Shoot transcriptome of the giant reed, Arundo donax.</title>
        <authorList>
            <person name="Barrero R.A."/>
            <person name="Guerrero F.D."/>
            <person name="Moolhuijzen P."/>
            <person name="Goolsby J.A."/>
            <person name="Tidwell J."/>
            <person name="Bellgard S.E."/>
            <person name="Bellgard M.I."/>
        </authorList>
    </citation>
    <scope>NUCLEOTIDE SEQUENCE</scope>
    <source>
        <tissue evidence="1">Shoot tissue taken approximately 20 cm above the soil surface</tissue>
    </source>
</reference>
<sequence>MIPIKVELRSTLLFSGEGRSHNRT</sequence>
<name>A0A0A9FGM2_ARUDO</name>
<dbReference type="AlphaFoldDB" id="A0A0A9FGM2"/>
<dbReference type="EMBL" id="GBRH01187512">
    <property type="protein sequence ID" value="JAE10384.1"/>
    <property type="molecule type" value="Transcribed_RNA"/>
</dbReference>
<reference evidence="1" key="1">
    <citation type="submission" date="2014-09" db="EMBL/GenBank/DDBJ databases">
        <authorList>
            <person name="Magalhaes I.L.F."/>
            <person name="Oliveira U."/>
            <person name="Santos F.R."/>
            <person name="Vidigal T.H.D.A."/>
            <person name="Brescovit A.D."/>
            <person name="Santos A.J."/>
        </authorList>
    </citation>
    <scope>NUCLEOTIDE SEQUENCE</scope>
    <source>
        <tissue evidence="1">Shoot tissue taken approximately 20 cm above the soil surface</tissue>
    </source>
</reference>
<proteinExistence type="predicted"/>
<protein>
    <submittedName>
        <fullName evidence="1">Uncharacterized protein</fullName>
    </submittedName>
</protein>
<evidence type="ECO:0000313" key="1">
    <source>
        <dbReference type="EMBL" id="JAE10384.1"/>
    </source>
</evidence>
<organism evidence="1">
    <name type="scientific">Arundo donax</name>
    <name type="common">Giant reed</name>
    <name type="synonym">Donax arundinaceus</name>
    <dbReference type="NCBI Taxonomy" id="35708"/>
    <lineage>
        <taxon>Eukaryota</taxon>
        <taxon>Viridiplantae</taxon>
        <taxon>Streptophyta</taxon>
        <taxon>Embryophyta</taxon>
        <taxon>Tracheophyta</taxon>
        <taxon>Spermatophyta</taxon>
        <taxon>Magnoliopsida</taxon>
        <taxon>Liliopsida</taxon>
        <taxon>Poales</taxon>
        <taxon>Poaceae</taxon>
        <taxon>PACMAD clade</taxon>
        <taxon>Arundinoideae</taxon>
        <taxon>Arundineae</taxon>
        <taxon>Arundo</taxon>
    </lineage>
</organism>
<accession>A0A0A9FGM2</accession>